<evidence type="ECO:0000313" key="10">
    <source>
        <dbReference type="Ensembl" id="ENSCCRP00020029526.1"/>
    </source>
</evidence>
<dbReference type="GO" id="GO:0005737">
    <property type="term" value="C:cytoplasm"/>
    <property type="evidence" value="ECO:0007669"/>
    <property type="project" value="UniProtKB-SubCell"/>
</dbReference>
<evidence type="ECO:0000256" key="6">
    <source>
        <dbReference type="ARBA" id="ARBA00023849"/>
    </source>
</evidence>
<comment type="similarity">
    <text evidence="5">Belongs to the peroxiredoxin-like PRXL2 family. PRXL2A subfamily.</text>
</comment>
<keyword evidence="4" id="KW-0676">Redox-active center</keyword>
<keyword evidence="2" id="KW-0963">Cytoplasm</keyword>
<name>A0A8C2DQA7_CYPCA</name>
<comment type="subcellular location">
    <subcellularLocation>
        <location evidence="1">Cytoplasm</location>
    </subcellularLocation>
</comment>
<keyword evidence="3" id="KW-0049">Antioxidant</keyword>
<accession>A0A8C2DQA7</accession>
<evidence type="ECO:0000256" key="3">
    <source>
        <dbReference type="ARBA" id="ARBA00022862"/>
    </source>
</evidence>
<evidence type="ECO:0000256" key="8">
    <source>
        <dbReference type="ARBA" id="ARBA00032129"/>
    </source>
</evidence>
<dbReference type="PANTHER" id="PTHR28630">
    <property type="match status" value="1"/>
</dbReference>
<evidence type="ECO:0000256" key="4">
    <source>
        <dbReference type="ARBA" id="ARBA00023284"/>
    </source>
</evidence>
<evidence type="ECO:0000313" key="11">
    <source>
        <dbReference type="Proteomes" id="UP000694701"/>
    </source>
</evidence>
<feature type="region of interest" description="Disordered" evidence="9">
    <location>
        <begin position="1"/>
        <end position="37"/>
    </location>
</feature>
<dbReference type="PANTHER" id="PTHR28630:SF31">
    <property type="entry name" value="PEROXIREDOXIN-LIKE 2A"/>
    <property type="match status" value="1"/>
</dbReference>
<evidence type="ECO:0000256" key="7">
    <source>
        <dbReference type="ARBA" id="ARBA00032058"/>
    </source>
</evidence>
<protein>
    <recommendedName>
        <fullName evidence="6">Peroxiredoxin-like 2A</fullName>
    </recommendedName>
    <alternativeName>
        <fullName evidence="8">Peroxiredoxin-like 2 activated in M-CSF stimulated monocytes</fullName>
    </alternativeName>
    <alternativeName>
        <fullName evidence="7">Redox-regulatory protein FAM213A</fullName>
    </alternativeName>
</protein>
<proteinExistence type="inferred from homology"/>
<dbReference type="InterPro" id="IPR032801">
    <property type="entry name" value="PXL2A/B/C"/>
</dbReference>
<evidence type="ECO:0000256" key="9">
    <source>
        <dbReference type="SAM" id="MobiDB-lite"/>
    </source>
</evidence>
<organism evidence="10 11">
    <name type="scientific">Cyprinus carpio</name>
    <name type="common">Common carp</name>
    <dbReference type="NCBI Taxonomy" id="7962"/>
    <lineage>
        <taxon>Eukaryota</taxon>
        <taxon>Metazoa</taxon>
        <taxon>Chordata</taxon>
        <taxon>Craniata</taxon>
        <taxon>Vertebrata</taxon>
        <taxon>Euteleostomi</taxon>
        <taxon>Actinopterygii</taxon>
        <taxon>Neopterygii</taxon>
        <taxon>Teleostei</taxon>
        <taxon>Ostariophysi</taxon>
        <taxon>Cypriniformes</taxon>
        <taxon>Cyprinidae</taxon>
        <taxon>Cyprininae</taxon>
        <taxon>Cyprinus</taxon>
    </lineage>
</organism>
<dbReference type="Proteomes" id="UP000694701">
    <property type="component" value="Unplaced"/>
</dbReference>
<feature type="compositionally biased region" description="Polar residues" evidence="9">
    <location>
        <begin position="1"/>
        <end position="12"/>
    </location>
</feature>
<dbReference type="AlphaFoldDB" id="A0A8C2DQA7"/>
<evidence type="ECO:0000256" key="5">
    <source>
        <dbReference type="ARBA" id="ARBA00023787"/>
    </source>
</evidence>
<reference evidence="10" key="1">
    <citation type="submission" date="2025-08" db="UniProtKB">
        <authorList>
            <consortium name="Ensembl"/>
        </authorList>
    </citation>
    <scope>IDENTIFICATION</scope>
</reference>
<evidence type="ECO:0000256" key="2">
    <source>
        <dbReference type="ARBA" id="ARBA00022490"/>
    </source>
</evidence>
<dbReference type="GO" id="GO:0016209">
    <property type="term" value="F:antioxidant activity"/>
    <property type="evidence" value="ECO:0007669"/>
    <property type="project" value="UniProtKB-KW"/>
</dbReference>
<sequence>MLWSKRTSAQRFRTSEPTLTERSSSTRRSVTSKHTLSSTHIHHVSHTEAVVWCGQRAFYGPLQRWMGVSGVLRAGVWMSGWRAYQSGYWGNVRGEGFLLGAVYVIGPGPQGILLEHREMEFGDKVNKSDVIQAVEQIKTDIKKA</sequence>
<evidence type="ECO:0000256" key="1">
    <source>
        <dbReference type="ARBA" id="ARBA00004496"/>
    </source>
</evidence>
<feature type="compositionally biased region" description="Low complexity" evidence="9">
    <location>
        <begin position="15"/>
        <end position="35"/>
    </location>
</feature>
<dbReference type="Ensembl" id="ENSCCRT00020032317.1">
    <property type="protein sequence ID" value="ENSCCRP00020029526.1"/>
    <property type="gene ID" value="ENSCCRG00020013421.1"/>
</dbReference>